<dbReference type="KEGG" id="aplt:ANPL_03350"/>
<reference evidence="2 3" key="1">
    <citation type="journal article" date="2020" name="Pathogens">
        <title>First Whole Genome Sequence of Anaplasma platys, an Obligate Intracellular Rickettsial Pathogen of Dogs.</title>
        <authorList>
            <person name="Llanes A."/>
            <person name="Rajeev S."/>
        </authorList>
    </citation>
    <scope>NUCLEOTIDE SEQUENCE [LARGE SCALE GENOMIC DNA]</scope>
    <source>
        <strain evidence="2 3">S3</strain>
    </source>
</reference>
<feature type="compositionally biased region" description="Polar residues" evidence="1">
    <location>
        <begin position="640"/>
        <end position="649"/>
    </location>
</feature>
<dbReference type="EMBL" id="CP046391">
    <property type="protein sequence ID" value="QJC27728.1"/>
    <property type="molecule type" value="Genomic_DNA"/>
</dbReference>
<feature type="compositionally biased region" description="Polar residues" evidence="1">
    <location>
        <begin position="509"/>
        <end position="534"/>
    </location>
</feature>
<proteinExistence type="predicted"/>
<feature type="region of interest" description="Disordered" evidence="1">
    <location>
        <begin position="383"/>
        <end position="416"/>
    </location>
</feature>
<protein>
    <submittedName>
        <fullName evidence="2">Uncharacterized protein</fullName>
    </submittedName>
</protein>
<name>A0A858PYV0_9RICK</name>
<evidence type="ECO:0000313" key="3">
    <source>
        <dbReference type="Proteomes" id="UP000500930"/>
    </source>
</evidence>
<dbReference type="AlphaFoldDB" id="A0A858PYV0"/>
<evidence type="ECO:0000256" key="1">
    <source>
        <dbReference type="SAM" id="MobiDB-lite"/>
    </source>
</evidence>
<dbReference type="Proteomes" id="UP000500930">
    <property type="component" value="Chromosome"/>
</dbReference>
<organism evidence="2 3">
    <name type="scientific">Anaplasma platys</name>
    <dbReference type="NCBI Taxonomy" id="949"/>
    <lineage>
        <taxon>Bacteria</taxon>
        <taxon>Pseudomonadati</taxon>
        <taxon>Pseudomonadota</taxon>
        <taxon>Alphaproteobacteria</taxon>
        <taxon>Rickettsiales</taxon>
        <taxon>Anaplasmataceae</taxon>
        <taxon>Anaplasma</taxon>
    </lineage>
</organism>
<keyword evidence="3" id="KW-1185">Reference proteome</keyword>
<feature type="region of interest" description="Disordered" evidence="1">
    <location>
        <begin position="499"/>
        <end position="534"/>
    </location>
</feature>
<evidence type="ECO:0000313" key="2">
    <source>
        <dbReference type="EMBL" id="QJC27728.1"/>
    </source>
</evidence>
<feature type="region of interest" description="Disordered" evidence="1">
    <location>
        <begin position="604"/>
        <end position="649"/>
    </location>
</feature>
<feature type="compositionally biased region" description="Polar residues" evidence="1">
    <location>
        <begin position="398"/>
        <end position="413"/>
    </location>
</feature>
<sequence>MEFASKNISSRFSIRAASELPAMHILNSYPKDLMLWMKRILTMPVHTSDTPSDEGFEILKTQDFNTAEYWRSRRTESVKQFNDSMRDVDAVHEIHGTLIKDVSSGKNTFSDLFRANIHLNGLPCRTVGRGLYEASTVEERETIFPRQQISRLLGITEQQYRTIDTAEKRRDVFFVLHSLFEKAVNDATSTEQLHVPHMLLLEELTTTLHQGGVTGFPLLKVLQAAHKEEEFISDKPRMDRSTPDSKEITLMCTEPNKVSVHAKCWTPKWLGGGVTTILQYDISFLPREGNLPERILYDGLKVLVAFPGTAEGHTTPHSEAHLLESMNSGVPGGILNIAEESNFKYPDTGFSVVANFSCKAFTVPSMLLPTFHEIPIVPSINPQSALSSAEGDAEAQATERQTPASTNTESAAGNASAPEQLISETMQNVAHSAESVVTDFITDSGHVAASNSSAESQNIAEQERPISAPATQITGTGCVETVHSDEQTPDLEILSQERQSIAAAERTASLESSDPVTESLGQETATSGEEQTNNRTFWDKVREFFSGIGHSIQRFFSSVKNLFCSCATDEQIHEEDYYRLYESSAGKMPETPFNPLDAMLETPTKPQQQLRSEHLATEAANRTGDVPSTTAAYADVSPVGNGSSTLHRG</sequence>
<accession>A0A858PYV0</accession>
<gene>
    <name evidence="2" type="ORF">ANPL_03350</name>
</gene>